<evidence type="ECO:0000259" key="1">
    <source>
        <dbReference type="Pfam" id="PF00107"/>
    </source>
</evidence>
<keyword evidence="3" id="KW-1185">Reference proteome</keyword>
<feature type="domain" description="Alcohol dehydrogenase-like C-terminal" evidence="1">
    <location>
        <begin position="3"/>
        <end position="55"/>
    </location>
</feature>
<gene>
    <name evidence="2" type="ORF">THICB1_30039</name>
</gene>
<accession>A0ABM9T5B9</accession>
<evidence type="ECO:0000313" key="2">
    <source>
        <dbReference type="EMBL" id="CQR33114.1"/>
    </source>
</evidence>
<reference evidence="2 3" key="1">
    <citation type="submission" date="2015-03" db="EMBL/GenBank/DDBJ databases">
        <authorList>
            <person name="Regsiter A."/>
            <person name="william w."/>
        </authorList>
    </citation>
    <scope>NUCLEOTIDE SEQUENCE [LARGE SCALE GENOMIC DNA]</scope>
    <source>
        <strain evidence="2 3">CB1</strain>
    </source>
</reference>
<proteinExistence type="predicted"/>
<dbReference type="InterPro" id="IPR036291">
    <property type="entry name" value="NAD(P)-bd_dom_sf"/>
</dbReference>
<dbReference type="SUPFAM" id="SSF51735">
    <property type="entry name" value="NAD(P)-binding Rossmann-fold domains"/>
    <property type="match status" value="1"/>
</dbReference>
<dbReference type="InterPro" id="IPR013149">
    <property type="entry name" value="ADH-like_C"/>
</dbReference>
<sequence length="57" mass="6183">MFQHGADTLLDYASEDLRQRLMGLTDGKGADVVLDPIGGVYAEAALRATAWRGRYLG</sequence>
<evidence type="ECO:0000313" key="3">
    <source>
        <dbReference type="Proteomes" id="UP000078599"/>
    </source>
</evidence>
<dbReference type="Pfam" id="PF00107">
    <property type="entry name" value="ADH_zinc_N"/>
    <property type="match status" value="1"/>
</dbReference>
<name>A0ABM9T5B9_THIA3</name>
<dbReference type="Gene3D" id="3.40.50.720">
    <property type="entry name" value="NAD(P)-binding Rossmann-like Domain"/>
    <property type="match status" value="1"/>
</dbReference>
<protein>
    <recommendedName>
        <fullName evidence="1">Alcohol dehydrogenase-like C-terminal domain-containing protein</fullName>
    </recommendedName>
</protein>
<organism evidence="2 3">
    <name type="scientific">Thiomonas arsenitoxydans (strain DSM 22701 / CIP 110005 / 3As)</name>
    <dbReference type="NCBI Taxonomy" id="426114"/>
    <lineage>
        <taxon>Bacteria</taxon>
        <taxon>Pseudomonadati</taxon>
        <taxon>Pseudomonadota</taxon>
        <taxon>Betaproteobacteria</taxon>
        <taxon>Burkholderiales</taxon>
        <taxon>Thiomonas</taxon>
    </lineage>
</organism>
<dbReference type="EMBL" id="CTRI01000023">
    <property type="protein sequence ID" value="CQR33114.1"/>
    <property type="molecule type" value="Genomic_DNA"/>
</dbReference>
<dbReference type="Proteomes" id="UP000078599">
    <property type="component" value="Unassembled WGS sequence"/>
</dbReference>
<comment type="caution">
    <text evidence="2">The sequence shown here is derived from an EMBL/GenBank/DDBJ whole genome shotgun (WGS) entry which is preliminary data.</text>
</comment>